<dbReference type="AlphaFoldDB" id="A0A968KUH9"/>
<gene>
    <name evidence="1" type="ORF">HCT48_02790</name>
</gene>
<organism evidence="1 2">
    <name type="scientific">Entomospira culicis</name>
    <dbReference type="NCBI Taxonomy" id="2719989"/>
    <lineage>
        <taxon>Bacteria</taxon>
        <taxon>Pseudomonadati</taxon>
        <taxon>Spirochaetota</taxon>
        <taxon>Spirochaetia</taxon>
        <taxon>Spirochaetales</taxon>
        <taxon>Spirochaetaceae</taxon>
        <taxon>Entomospira</taxon>
    </lineage>
</organism>
<dbReference type="EMBL" id="JAATLM010000001">
    <property type="protein sequence ID" value="NIZ69140.1"/>
    <property type="molecule type" value="Genomic_DNA"/>
</dbReference>
<proteinExistence type="predicted"/>
<dbReference type="Proteomes" id="UP000778951">
    <property type="component" value="Unassembled WGS sequence"/>
</dbReference>
<dbReference type="RefSeq" id="WP_167695241.1">
    <property type="nucleotide sequence ID" value="NZ_CP118181.1"/>
</dbReference>
<evidence type="ECO:0000313" key="1">
    <source>
        <dbReference type="EMBL" id="NIZ69140.1"/>
    </source>
</evidence>
<protein>
    <submittedName>
        <fullName evidence="1">Uncharacterized protein</fullName>
    </submittedName>
</protein>
<keyword evidence="2" id="KW-1185">Reference proteome</keyword>
<evidence type="ECO:0000313" key="2">
    <source>
        <dbReference type="Proteomes" id="UP000778951"/>
    </source>
</evidence>
<comment type="caution">
    <text evidence="1">The sequence shown here is derived from an EMBL/GenBank/DDBJ whole genome shotgun (WGS) entry which is preliminary data.</text>
</comment>
<reference evidence="1" key="1">
    <citation type="submission" date="2020-03" db="EMBL/GenBank/DDBJ databases">
        <title>Spirochaetal bacteria isolated from arthropods constitute a novel genus Entomospira genus novum within the order Spirochaetales.</title>
        <authorList>
            <person name="Grana-Miraglia L."/>
            <person name="Sikutova S."/>
            <person name="Fingerle V."/>
            <person name="Sing A."/>
            <person name="Castillo-Ramirez S."/>
            <person name="Margos G."/>
            <person name="Rudolf I."/>
        </authorList>
    </citation>
    <scope>NUCLEOTIDE SEQUENCE</scope>
    <source>
        <strain evidence="1">BR149</strain>
    </source>
</reference>
<name>A0A968KUH9_9SPIO</name>
<sequence>MCNVSDDIQSNIKFAIDFEIESLKFDIDAIQNWLEGYPKCKAMVNVNKLTKLLKKDNIKDSWYNSGMFDDYGDTNKLEDYVNSLGSEYKNYCDMVDGSKEEFSIKFHDDDKHYYYVHTVNGVDNNYYLDENNETLDFTSWFKIYKSKEDFGINMDY</sequence>
<accession>A0A968KUH9</accession>